<accession>A0A444L8U1</accession>
<reference evidence="6 7" key="1">
    <citation type="submission" date="2018-12" db="EMBL/GenBank/DDBJ databases">
        <title>The complete genome of the methanogenic archaea of the candidate phylum Verstraetearchaeota, obtained from the metagenome of underground thermal water.</title>
        <authorList>
            <person name="Kadnikov V.V."/>
            <person name="Mardanov A.V."/>
            <person name="Beletsky A.V."/>
            <person name="Karnachuk O.V."/>
            <person name="Ravin N.V."/>
        </authorList>
    </citation>
    <scope>NUCLEOTIDE SEQUENCE [LARGE SCALE GENOMIC DNA]</scope>
    <source>
        <strain evidence="6">Ch88</strain>
    </source>
</reference>
<dbReference type="EMBL" id="RXGA01000002">
    <property type="protein sequence ID" value="RWX73940.1"/>
    <property type="molecule type" value="Genomic_DNA"/>
</dbReference>
<dbReference type="Pfam" id="PF04013">
    <property type="entry name" value="Methyltrn_RNA_2"/>
    <property type="match status" value="1"/>
</dbReference>
<keyword evidence="4 5" id="KW-0949">S-adenosyl-L-methionine</keyword>
<protein>
    <recommendedName>
        <fullName evidence="5">tRNA (pseudouridine(54)-N(1))-methyltransferase</fullName>
        <ecNumber evidence="5">2.1.1.257</ecNumber>
    </recommendedName>
</protein>
<name>A0A444L8U1_METS7</name>
<dbReference type="InterPro" id="IPR029028">
    <property type="entry name" value="Alpha/beta_knot_MTases"/>
</dbReference>
<dbReference type="SUPFAM" id="SSF75217">
    <property type="entry name" value="alpha/beta knot"/>
    <property type="match status" value="1"/>
</dbReference>
<dbReference type="GO" id="GO:0008757">
    <property type="term" value="F:S-adenosylmethionine-dependent methyltransferase activity"/>
    <property type="evidence" value="ECO:0007669"/>
    <property type="project" value="UniProtKB-UniRule"/>
</dbReference>
<feature type="binding site" evidence="5">
    <location>
        <position position="128"/>
    </location>
    <ligand>
        <name>S-adenosyl-L-methionine</name>
        <dbReference type="ChEBI" id="CHEBI:59789"/>
    </ligand>
</feature>
<dbReference type="InterPro" id="IPR029026">
    <property type="entry name" value="tRNA_m1G_MTases_N"/>
</dbReference>
<dbReference type="InterPro" id="IPR007158">
    <property type="entry name" value="TrmY"/>
</dbReference>
<sequence length="191" mass="20464">MILLRSFILKASEGRTAPDFSIKSLAGSGGRMDLVCRCIIAALLSPEPDGIDRGCRITVVLEGPPDPPLSVEFDGAGMDRAPEGEVEAAEMLVAAMAGRAPRGVSATREDFGQAVRRHSREGFSLYYLHEDGEDFSESEFGEKAAFVLGDQKGIDPKGERCLDSMGAKRVSLGPHPYLASHCITIVRGMVP</sequence>
<keyword evidence="3 5" id="KW-0808">Transferase</keyword>
<comment type="function">
    <text evidence="5">Specifically catalyzes the N1-methylation of pseudouridine at position 54 (Psi54) in tRNAs.</text>
</comment>
<comment type="caution">
    <text evidence="6">The sequence shown here is derived from an EMBL/GenBank/DDBJ whole genome shotgun (WGS) entry which is preliminary data.</text>
</comment>
<evidence type="ECO:0000256" key="5">
    <source>
        <dbReference type="HAMAP-Rule" id="MF_00587"/>
    </source>
</evidence>
<dbReference type="GO" id="GO:0030488">
    <property type="term" value="P:tRNA methylation"/>
    <property type="evidence" value="ECO:0007669"/>
    <property type="project" value="UniProtKB-UniRule"/>
</dbReference>
<evidence type="ECO:0000313" key="6">
    <source>
        <dbReference type="EMBL" id="RWX73940.1"/>
    </source>
</evidence>
<comment type="caution">
    <text evidence="5">Lacks conserved residue(s) required for the propagation of feature annotation.</text>
</comment>
<evidence type="ECO:0000256" key="1">
    <source>
        <dbReference type="ARBA" id="ARBA00022490"/>
    </source>
</evidence>
<dbReference type="AlphaFoldDB" id="A0A444L8U1"/>
<feature type="binding site" evidence="5">
    <location>
        <position position="149"/>
    </location>
    <ligand>
        <name>S-adenosyl-L-methionine</name>
        <dbReference type="ChEBI" id="CHEBI:59789"/>
    </ligand>
</feature>
<keyword evidence="2 5" id="KW-0489">Methyltransferase</keyword>
<comment type="catalytic activity">
    <reaction evidence="5">
        <text>pseudouridine(54) in tRNA + S-adenosyl-L-methionine = N(1)-methylpseudouridine(54) in tRNA + S-adenosyl-L-homocysteine + H(+)</text>
        <dbReference type="Rhea" id="RHEA:55292"/>
        <dbReference type="Rhea" id="RHEA-COMP:14140"/>
        <dbReference type="Rhea" id="RHEA-COMP:14141"/>
        <dbReference type="ChEBI" id="CHEBI:15378"/>
        <dbReference type="ChEBI" id="CHEBI:57856"/>
        <dbReference type="ChEBI" id="CHEBI:59789"/>
        <dbReference type="ChEBI" id="CHEBI:65314"/>
        <dbReference type="ChEBI" id="CHEBI:74890"/>
        <dbReference type="EC" id="2.1.1.257"/>
    </reaction>
</comment>
<comment type="subcellular location">
    <subcellularLocation>
        <location evidence="5">Cytoplasm</location>
    </subcellularLocation>
</comment>
<proteinExistence type="inferred from homology"/>
<dbReference type="HAMAP" id="MF_00587">
    <property type="entry name" value="tRNA_methyltr_TrmY"/>
    <property type="match status" value="1"/>
</dbReference>
<gene>
    <name evidence="5" type="primary">trmY</name>
    <name evidence="6" type="ORF">Metus_0719</name>
</gene>
<keyword evidence="5" id="KW-0819">tRNA processing</keyword>
<keyword evidence="1 5" id="KW-0963">Cytoplasm</keyword>
<evidence type="ECO:0000256" key="2">
    <source>
        <dbReference type="ARBA" id="ARBA00022603"/>
    </source>
</evidence>
<dbReference type="Proteomes" id="UP000288215">
    <property type="component" value="Unassembled WGS sequence"/>
</dbReference>
<comment type="subunit">
    <text evidence="5">Homodimer.</text>
</comment>
<dbReference type="PANTHER" id="PTHR40703">
    <property type="entry name" value="TRNA (PSEUDOURIDINE(54)-N(1))-METHYLTRANSFERASE"/>
    <property type="match status" value="1"/>
</dbReference>
<evidence type="ECO:0000256" key="3">
    <source>
        <dbReference type="ARBA" id="ARBA00022679"/>
    </source>
</evidence>
<dbReference type="Gene3D" id="3.40.1280.10">
    <property type="match status" value="1"/>
</dbReference>
<dbReference type="PANTHER" id="PTHR40703:SF1">
    <property type="entry name" value="TRNA (PSEUDOURIDINE(54)-N(1))-METHYLTRANSFERASE"/>
    <property type="match status" value="1"/>
</dbReference>
<comment type="similarity">
    <text evidence="5">Belongs to the methyltransferase superfamily. TrmY family.</text>
</comment>
<evidence type="ECO:0000256" key="4">
    <source>
        <dbReference type="ARBA" id="ARBA00022691"/>
    </source>
</evidence>
<feature type="binding site" evidence="5">
    <location>
        <position position="182"/>
    </location>
    <ligand>
        <name>S-adenosyl-L-methionine</name>
        <dbReference type="ChEBI" id="CHEBI:59789"/>
    </ligand>
</feature>
<dbReference type="EC" id="2.1.1.257" evidence="5"/>
<dbReference type="GO" id="GO:0005737">
    <property type="term" value="C:cytoplasm"/>
    <property type="evidence" value="ECO:0007669"/>
    <property type="project" value="UniProtKB-SubCell"/>
</dbReference>
<organism evidence="6 7">
    <name type="scientific">Methanosuratincola subterraneus</name>
    <dbReference type="NCBI Taxonomy" id="2593994"/>
    <lineage>
        <taxon>Archaea</taxon>
        <taxon>Thermoproteota</taxon>
        <taxon>Methanosuratincolia</taxon>
        <taxon>Candidatus Methanomethylicales</taxon>
        <taxon>Candidatus Methanomethylicaceae</taxon>
        <taxon>Candidatus Methanosuratincola (ex Vanwonterghem et al. 2016)</taxon>
    </lineage>
</organism>
<evidence type="ECO:0000313" key="7">
    <source>
        <dbReference type="Proteomes" id="UP000288215"/>
    </source>
</evidence>
<dbReference type="GO" id="GO:0008175">
    <property type="term" value="F:tRNA methyltransferase activity"/>
    <property type="evidence" value="ECO:0007669"/>
    <property type="project" value="UniProtKB-UniRule"/>
</dbReference>